<sequence>MPATISLSALSLSTPDGRILSTDLDLTFGCERTGLVGRNGVGKTTLLRVLAGDLPVAAGKVAVGGSVGLLRQAVQHRPGETIADLFGVRAGLAVLRRAEAGTASVDELADADWTLEERVATALVAVGVEAPLDTPLAELSGGQATRVRLAALTFAAPDFLLLDEPTNNLDREGRQAVVALLSGWKGGAVVVSHDRELLETMDAIVELTSLGVARYGGNWSHYRREKALALEAARHDLTDAEKQIAEIDRGAQRSVETKARKDRRGRGAAAKGGMPRIIAGLRKDRSEDSGGVDARITARRRERAFGALSEARERIEILQPFAVTLAPTGLASRKDVLKLNDVSAGYDAAKPILQNVSLSIVGPERVALTGSNGVGKTTLLKLLVGDLQPLSGRLRVTPDVAMLDQTVGLLNPATSILENFRRINPGADANACRASLARFTFRAGAAEQIVGTLSGGEMLRAGLACVLGGPRPPSFLVLDEPTNHLDVASLETIEAGLRAYDGALLIVSHDEAVLDAIGITRRWRLRRSERPGVHAWIEADGE</sequence>
<dbReference type="CDD" id="cd03221">
    <property type="entry name" value="ABCF_EF-3"/>
    <property type="match status" value="2"/>
</dbReference>
<dbReference type="Gene3D" id="3.40.50.300">
    <property type="entry name" value="P-loop containing nucleotide triphosphate hydrolases"/>
    <property type="match status" value="2"/>
</dbReference>
<dbReference type="Proteomes" id="UP000664288">
    <property type="component" value="Unassembled WGS sequence"/>
</dbReference>
<evidence type="ECO:0000256" key="5">
    <source>
        <dbReference type="SAM" id="MobiDB-lite"/>
    </source>
</evidence>
<evidence type="ECO:0000256" key="1">
    <source>
        <dbReference type="ARBA" id="ARBA00005417"/>
    </source>
</evidence>
<feature type="domain" description="ABC transporter" evidence="6">
    <location>
        <begin position="337"/>
        <end position="542"/>
    </location>
</feature>
<dbReference type="EMBL" id="JAFMPY010000003">
    <property type="protein sequence ID" value="MBO0902692.1"/>
    <property type="molecule type" value="Genomic_DNA"/>
</dbReference>
<evidence type="ECO:0000256" key="4">
    <source>
        <dbReference type="ARBA" id="ARBA00022840"/>
    </source>
</evidence>
<dbReference type="RefSeq" id="WP_207349333.1">
    <property type="nucleotide sequence ID" value="NZ_JAFMPY010000003.1"/>
</dbReference>
<name>A0ABS3J0U0_9HYPH</name>
<keyword evidence="2" id="KW-0677">Repeat</keyword>
<comment type="similarity">
    <text evidence="1">Belongs to the ABC transporter superfamily.</text>
</comment>
<evidence type="ECO:0000256" key="3">
    <source>
        <dbReference type="ARBA" id="ARBA00022741"/>
    </source>
</evidence>
<dbReference type="InterPro" id="IPR050611">
    <property type="entry name" value="ABCF"/>
</dbReference>
<accession>A0ABS3J0U0</accession>
<dbReference type="InterPro" id="IPR017871">
    <property type="entry name" value="ABC_transporter-like_CS"/>
</dbReference>
<feature type="domain" description="ABC transporter" evidence="6">
    <location>
        <begin position="5"/>
        <end position="234"/>
    </location>
</feature>
<dbReference type="Pfam" id="PF00005">
    <property type="entry name" value="ABC_tran"/>
    <property type="match status" value="2"/>
</dbReference>
<evidence type="ECO:0000256" key="2">
    <source>
        <dbReference type="ARBA" id="ARBA00022737"/>
    </source>
</evidence>
<dbReference type="InterPro" id="IPR003439">
    <property type="entry name" value="ABC_transporter-like_ATP-bd"/>
</dbReference>
<dbReference type="PANTHER" id="PTHR19211:SF6">
    <property type="entry name" value="BLL7188 PROTEIN"/>
    <property type="match status" value="1"/>
</dbReference>
<dbReference type="InterPro" id="IPR027417">
    <property type="entry name" value="P-loop_NTPase"/>
</dbReference>
<evidence type="ECO:0000313" key="7">
    <source>
        <dbReference type="EMBL" id="MBO0902692.1"/>
    </source>
</evidence>
<dbReference type="SMART" id="SM00382">
    <property type="entry name" value="AAA"/>
    <property type="match status" value="2"/>
</dbReference>
<proteinExistence type="inferred from homology"/>
<reference evidence="7 8" key="1">
    <citation type="submission" date="2021-03" db="EMBL/GenBank/DDBJ databases">
        <title>Whole genome sequence of Jiella sp. MQZ13P-4.</title>
        <authorList>
            <person name="Tuo L."/>
        </authorList>
    </citation>
    <scope>NUCLEOTIDE SEQUENCE [LARGE SCALE GENOMIC DNA]</scope>
    <source>
        <strain evidence="7 8">MQZ13P-4</strain>
    </source>
</reference>
<evidence type="ECO:0000259" key="6">
    <source>
        <dbReference type="PROSITE" id="PS50893"/>
    </source>
</evidence>
<keyword evidence="8" id="KW-1185">Reference proteome</keyword>
<evidence type="ECO:0000313" key="8">
    <source>
        <dbReference type="Proteomes" id="UP000664288"/>
    </source>
</evidence>
<feature type="region of interest" description="Disordered" evidence="5">
    <location>
        <begin position="248"/>
        <end position="271"/>
    </location>
</feature>
<dbReference type="GO" id="GO:0005524">
    <property type="term" value="F:ATP binding"/>
    <property type="evidence" value="ECO:0007669"/>
    <property type="project" value="UniProtKB-KW"/>
</dbReference>
<dbReference type="PROSITE" id="PS50893">
    <property type="entry name" value="ABC_TRANSPORTER_2"/>
    <property type="match status" value="2"/>
</dbReference>
<dbReference type="InterPro" id="IPR003593">
    <property type="entry name" value="AAA+_ATPase"/>
</dbReference>
<dbReference type="PANTHER" id="PTHR19211">
    <property type="entry name" value="ATP-BINDING TRANSPORT PROTEIN-RELATED"/>
    <property type="match status" value="1"/>
</dbReference>
<dbReference type="PROSITE" id="PS00211">
    <property type="entry name" value="ABC_TRANSPORTER_1"/>
    <property type="match status" value="1"/>
</dbReference>
<keyword evidence="3" id="KW-0547">Nucleotide-binding</keyword>
<keyword evidence="4 7" id="KW-0067">ATP-binding</keyword>
<feature type="compositionally biased region" description="Basic and acidic residues" evidence="5">
    <location>
        <begin position="248"/>
        <end position="259"/>
    </location>
</feature>
<gene>
    <name evidence="7" type="ORF">J1C47_03500</name>
</gene>
<organism evidence="7 8">
    <name type="scientific">Jiella sonneratiae</name>
    <dbReference type="NCBI Taxonomy" id="2816856"/>
    <lineage>
        <taxon>Bacteria</taxon>
        <taxon>Pseudomonadati</taxon>
        <taxon>Pseudomonadota</taxon>
        <taxon>Alphaproteobacteria</taxon>
        <taxon>Hyphomicrobiales</taxon>
        <taxon>Aurantimonadaceae</taxon>
        <taxon>Jiella</taxon>
    </lineage>
</organism>
<dbReference type="SUPFAM" id="SSF52540">
    <property type="entry name" value="P-loop containing nucleoside triphosphate hydrolases"/>
    <property type="match status" value="2"/>
</dbReference>
<comment type="caution">
    <text evidence="7">The sequence shown here is derived from an EMBL/GenBank/DDBJ whole genome shotgun (WGS) entry which is preliminary data.</text>
</comment>
<protein>
    <submittedName>
        <fullName evidence="7">ABC-F family ATP-binding cassette domain-containing protein</fullName>
    </submittedName>
</protein>